<dbReference type="PANTHER" id="PTHR12059">
    <property type="entry name" value="RIBOSOMAL PROTEIN L23-RELATED"/>
    <property type="match status" value="1"/>
</dbReference>
<dbReference type="AlphaFoldDB" id="A0A316VKE7"/>
<reference evidence="6 7" key="1">
    <citation type="journal article" date="2018" name="Mol. Biol. Evol.">
        <title>Broad Genomic Sampling Reveals a Smut Pathogenic Ancestry of the Fungal Clade Ustilaginomycotina.</title>
        <authorList>
            <person name="Kijpornyongpan T."/>
            <person name="Mondo S.J."/>
            <person name="Barry K."/>
            <person name="Sandor L."/>
            <person name="Lee J."/>
            <person name="Lipzen A."/>
            <person name="Pangilinan J."/>
            <person name="LaButti K."/>
            <person name="Hainaut M."/>
            <person name="Henrissat B."/>
            <person name="Grigoriev I.V."/>
            <person name="Spatafora J.W."/>
            <person name="Aime M.C."/>
        </authorList>
    </citation>
    <scope>NUCLEOTIDE SEQUENCE [LARGE SCALE GENOMIC DNA]</scope>
    <source>
        <strain evidence="6 7">MCA 3882</strain>
    </source>
</reference>
<dbReference type="RefSeq" id="XP_025358302.1">
    <property type="nucleotide sequence ID" value="XM_025498381.1"/>
</dbReference>
<evidence type="ECO:0000313" key="7">
    <source>
        <dbReference type="Proteomes" id="UP000245771"/>
    </source>
</evidence>
<dbReference type="STRING" id="1280837.A0A316VKE7"/>
<dbReference type="GeneID" id="37020162"/>
<dbReference type="InterPro" id="IPR012677">
    <property type="entry name" value="Nucleotide-bd_a/b_plait_sf"/>
</dbReference>
<comment type="similarity">
    <text evidence="1">Belongs to the universal ribosomal protein uL23 family.</text>
</comment>
<evidence type="ECO:0000256" key="5">
    <source>
        <dbReference type="SAM" id="MobiDB-lite"/>
    </source>
</evidence>
<dbReference type="OrthoDB" id="275582at2759"/>
<name>A0A316VKE7_9BASI</name>
<evidence type="ECO:0000256" key="3">
    <source>
        <dbReference type="ARBA" id="ARBA00023274"/>
    </source>
</evidence>
<keyword evidence="7" id="KW-1185">Reference proteome</keyword>
<accession>A0A316VKE7</accession>
<proteinExistence type="inferred from homology"/>
<dbReference type="InterPro" id="IPR013025">
    <property type="entry name" value="Ribosomal_uL23-like"/>
</dbReference>
<keyword evidence="2" id="KW-0689">Ribosomal protein</keyword>
<sequence length="572" mass="65813">MSLIRQCLHRSCAGSLRPTVSVACSVKEGRRTYASSSSIARASVESASPSSSNVFEPLQYGDADIYSGQNSAALTSLASPSTIVLEGDRLPHLKSMLEMALVLKDSNHLQNDAKRIEELEALIQVQGPLATEGAWPLWVEQEYHAFRLERKKSETSADRAYRRARSMLWTPESLDRESLNQMIERHEQTLDGLKQSIWCKSDREEQLDTVLRSIWDDMTAAERAQANLRAKYECVRKLGWRRGYTSGYPTADENVREERLSTLAKIKTGSNAEAKEKMEEWSVREEEEAWLAWQSLDSVQRQEEESLAWQLRDRSLIFIDDTSGVHVADSPFPRWYPTPQRAGQMVFLPNDTVRLVRNTTRTGEEYDHFKATFRVPLHMHKHGLRSYLLAIYGLRTTWIRSMIYRAPIVRNRLRQKEYGSTTRTFKKIEVGLLEPFVFPELSESFVREHLLSEEMKAANTSIFYKMTGRRRWRTYRLPDPVPFDPHAGAIEETTMTTKLQANQEASHTQKKDGAQKKKSDESNRLSNLAGGVPTKRHSRILQMLNDQRAVREARIAVEAQRLRKQHEQSQEQ</sequence>
<dbReference type="SUPFAM" id="SSF54189">
    <property type="entry name" value="Ribosomal proteins S24e, L23 and L15e"/>
    <property type="match status" value="1"/>
</dbReference>
<keyword evidence="3" id="KW-0687">Ribonucleoprotein</keyword>
<dbReference type="GO" id="GO:0032543">
    <property type="term" value="P:mitochondrial translation"/>
    <property type="evidence" value="ECO:0007669"/>
    <property type="project" value="TreeGrafter"/>
</dbReference>
<feature type="compositionally biased region" description="Basic and acidic residues" evidence="5">
    <location>
        <begin position="507"/>
        <end position="523"/>
    </location>
</feature>
<dbReference type="InParanoid" id="A0A316VKE7"/>
<dbReference type="InterPro" id="IPR012678">
    <property type="entry name" value="Ribosomal_uL23/eL15/eS24_sf"/>
</dbReference>
<dbReference type="EMBL" id="KZ819602">
    <property type="protein sequence ID" value="PWN38000.1"/>
    <property type="molecule type" value="Genomic_DNA"/>
</dbReference>
<dbReference type="Proteomes" id="UP000245771">
    <property type="component" value="Unassembled WGS sequence"/>
</dbReference>
<dbReference type="PANTHER" id="PTHR12059:SF5">
    <property type="entry name" value="LARGE RIBOSOMAL SUBUNIT PROTEIN UL23M"/>
    <property type="match status" value="1"/>
</dbReference>
<gene>
    <name evidence="6" type="ORF">FA14DRAFT_159779</name>
</gene>
<organism evidence="6 7">
    <name type="scientific">Meira miltonrushii</name>
    <dbReference type="NCBI Taxonomy" id="1280837"/>
    <lineage>
        <taxon>Eukaryota</taxon>
        <taxon>Fungi</taxon>
        <taxon>Dikarya</taxon>
        <taxon>Basidiomycota</taxon>
        <taxon>Ustilaginomycotina</taxon>
        <taxon>Exobasidiomycetes</taxon>
        <taxon>Exobasidiales</taxon>
        <taxon>Brachybasidiaceae</taxon>
        <taxon>Meira</taxon>
    </lineage>
</organism>
<dbReference type="Gene3D" id="3.30.70.330">
    <property type="match status" value="1"/>
</dbReference>
<protein>
    <recommendedName>
        <fullName evidence="4">Large ribosomal subunit protein uL23m</fullName>
    </recommendedName>
</protein>
<evidence type="ECO:0000256" key="1">
    <source>
        <dbReference type="ARBA" id="ARBA00006700"/>
    </source>
</evidence>
<dbReference type="GO" id="GO:0005762">
    <property type="term" value="C:mitochondrial large ribosomal subunit"/>
    <property type="evidence" value="ECO:0007669"/>
    <property type="project" value="TreeGrafter"/>
</dbReference>
<dbReference type="GO" id="GO:0003735">
    <property type="term" value="F:structural constituent of ribosome"/>
    <property type="evidence" value="ECO:0007669"/>
    <property type="project" value="InterPro"/>
</dbReference>
<evidence type="ECO:0000256" key="2">
    <source>
        <dbReference type="ARBA" id="ARBA00022980"/>
    </source>
</evidence>
<evidence type="ECO:0000256" key="4">
    <source>
        <dbReference type="ARBA" id="ARBA00039977"/>
    </source>
</evidence>
<evidence type="ECO:0000313" key="6">
    <source>
        <dbReference type="EMBL" id="PWN38000.1"/>
    </source>
</evidence>
<feature type="region of interest" description="Disordered" evidence="5">
    <location>
        <begin position="500"/>
        <end position="539"/>
    </location>
</feature>